<feature type="compositionally biased region" description="Acidic residues" evidence="6">
    <location>
        <begin position="195"/>
        <end position="217"/>
    </location>
</feature>
<protein>
    <recommendedName>
        <fullName evidence="11">RNA polymerase III subunit Rpc25 domain-containing protein</fullName>
    </recommendedName>
</protein>
<dbReference type="PANTHER" id="PTHR12709:SF1">
    <property type="entry name" value="DNA-DIRECTED RNA POLYMERASE III SUBUNIT RPC8"/>
    <property type="match status" value="1"/>
</dbReference>
<comment type="subcellular location">
    <subcellularLocation>
        <location evidence="1">Nucleus</location>
    </subcellularLocation>
</comment>
<dbReference type="SUPFAM" id="SSF88798">
    <property type="entry name" value="N-terminal, heterodimerisation domain of RBP7 (RpoE)"/>
    <property type="match status" value="1"/>
</dbReference>
<evidence type="ECO:0000259" key="7">
    <source>
        <dbReference type="Pfam" id="PF03876"/>
    </source>
</evidence>
<dbReference type="Pfam" id="PF08292">
    <property type="entry name" value="RNA_pol_Rbc25"/>
    <property type="match status" value="1"/>
</dbReference>
<gene>
    <name evidence="9" type="ORF">CXG81DRAFT_8398</name>
</gene>
<dbReference type="Gene3D" id="3.30.1490.120">
    <property type="entry name" value="RNA polymerase Rpb7-like, N-terminal domain"/>
    <property type="match status" value="1"/>
</dbReference>
<dbReference type="GO" id="GO:0006384">
    <property type="term" value="P:transcription initiation at RNA polymerase III promoter"/>
    <property type="evidence" value="ECO:0007669"/>
    <property type="project" value="TreeGrafter"/>
</dbReference>
<keyword evidence="3" id="KW-0240">DNA-directed RNA polymerase</keyword>
<evidence type="ECO:0000313" key="9">
    <source>
        <dbReference type="EMBL" id="RKP04274.1"/>
    </source>
</evidence>
<dbReference type="STRING" id="1555241.A0A4P9XFD4"/>
<dbReference type="GO" id="GO:0005666">
    <property type="term" value="C:RNA polymerase III complex"/>
    <property type="evidence" value="ECO:0007669"/>
    <property type="project" value="TreeGrafter"/>
</dbReference>
<dbReference type="EMBL" id="ML014111">
    <property type="protein sequence ID" value="RKP04274.1"/>
    <property type="molecule type" value="Genomic_DNA"/>
</dbReference>
<evidence type="ECO:0000256" key="3">
    <source>
        <dbReference type="ARBA" id="ARBA00022478"/>
    </source>
</evidence>
<dbReference type="InterPro" id="IPR045113">
    <property type="entry name" value="Rpb7-like"/>
</dbReference>
<dbReference type="OrthoDB" id="10256606at2759"/>
<dbReference type="Gene3D" id="2.40.50.140">
    <property type="entry name" value="Nucleic acid-binding proteins"/>
    <property type="match status" value="1"/>
</dbReference>
<dbReference type="Proteomes" id="UP000274922">
    <property type="component" value="Unassembled WGS sequence"/>
</dbReference>
<evidence type="ECO:0000256" key="2">
    <source>
        <dbReference type="ARBA" id="ARBA00009307"/>
    </source>
</evidence>
<dbReference type="AlphaFoldDB" id="A0A4P9XFD4"/>
<evidence type="ECO:0000259" key="8">
    <source>
        <dbReference type="Pfam" id="PF08292"/>
    </source>
</evidence>
<evidence type="ECO:0000256" key="5">
    <source>
        <dbReference type="ARBA" id="ARBA00023242"/>
    </source>
</evidence>
<dbReference type="InterPro" id="IPR005576">
    <property type="entry name" value="Rpb7-like_N"/>
</dbReference>
<accession>A0A4P9XFD4</accession>
<proteinExistence type="inferred from homology"/>
<evidence type="ECO:0000256" key="4">
    <source>
        <dbReference type="ARBA" id="ARBA00023163"/>
    </source>
</evidence>
<dbReference type="Pfam" id="PF03876">
    <property type="entry name" value="SHS2_Rpb7-N"/>
    <property type="match status" value="1"/>
</dbReference>
<dbReference type="InterPro" id="IPR013238">
    <property type="entry name" value="RNA_pol_III_Rbc25"/>
</dbReference>
<keyword evidence="4" id="KW-0804">Transcription</keyword>
<comment type="similarity">
    <text evidence="2">Belongs to the eukaryotic RPB7/RPC8 RNA polymerase subunit family.</text>
</comment>
<evidence type="ECO:0008006" key="11">
    <source>
        <dbReference type="Google" id="ProtNLM"/>
    </source>
</evidence>
<feature type="domain" description="RNA polymerase III subunit Rpc25" evidence="8">
    <location>
        <begin position="84"/>
        <end position="193"/>
    </location>
</feature>
<organism evidence="9 10">
    <name type="scientific">Caulochytrium protostelioides</name>
    <dbReference type="NCBI Taxonomy" id="1555241"/>
    <lineage>
        <taxon>Eukaryota</taxon>
        <taxon>Fungi</taxon>
        <taxon>Fungi incertae sedis</taxon>
        <taxon>Chytridiomycota</taxon>
        <taxon>Chytridiomycota incertae sedis</taxon>
        <taxon>Chytridiomycetes</taxon>
        <taxon>Caulochytriales</taxon>
        <taxon>Caulochytriaceae</taxon>
        <taxon>Caulochytrium</taxon>
    </lineage>
</organism>
<evidence type="ECO:0000256" key="6">
    <source>
        <dbReference type="SAM" id="MobiDB-lite"/>
    </source>
</evidence>
<sequence length="217" mass="24321">MFQLAQMQCSVRVQPKDWEKTRTQAITDELNKKYANKILHNVGLCIQVFDLLHVTEAVVHLCQDGAYQVTADFRLVVFRAFTGEILTGTVMSASPEDGLRISMGFFDDIYVPLACMKPGCVYDQGEGVYVWKYEGEDLFLDRDEPIRFQVLMDDFVDVGPVAELHLAEGKELPAPYTITASIADDGLGLLSWWDQADEDDEAADEDAGEEEGDEEPL</sequence>
<dbReference type="PANTHER" id="PTHR12709">
    <property type="entry name" value="DNA-DIRECTED RNA POLYMERASE II, III"/>
    <property type="match status" value="1"/>
</dbReference>
<feature type="domain" description="RNA polymerase Rpb7-like N-terminal" evidence="7">
    <location>
        <begin position="10"/>
        <end position="59"/>
    </location>
</feature>
<dbReference type="SUPFAM" id="SSF50249">
    <property type="entry name" value="Nucleic acid-binding proteins"/>
    <property type="match status" value="1"/>
</dbReference>
<keyword evidence="10" id="KW-1185">Reference proteome</keyword>
<reference evidence="10" key="1">
    <citation type="journal article" date="2018" name="Nat. Microbiol.">
        <title>Leveraging single-cell genomics to expand the fungal tree of life.</title>
        <authorList>
            <person name="Ahrendt S.R."/>
            <person name="Quandt C.A."/>
            <person name="Ciobanu D."/>
            <person name="Clum A."/>
            <person name="Salamov A."/>
            <person name="Andreopoulos B."/>
            <person name="Cheng J.F."/>
            <person name="Woyke T."/>
            <person name="Pelin A."/>
            <person name="Henrissat B."/>
            <person name="Reynolds N.K."/>
            <person name="Benny G.L."/>
            <person name="Smith M.E."/>
            <person name="James T.Y."/>
            <person name="Grigoriev I.V."/>
        </authorList>
    </citation>
    <scope>NUCLEOTIDE SEQUENCE [LARGE SCALE GENOMIC DNA]</scope>
    <source>
        <strain evidence="10">ATCC 52028</strain>
    </source>
</reference>
<evidence type="ECO:0000256" key="1">
    <source>
        <dbReference type="ARBA" id="ARBA00004123"/>
    </source>
</evidence>
<dbReference type="InterPro" id="IPR012340">
    <property type="entry name" value="NA-bd_OB-fold"/>
</dbReference>
<feature type="region of interest" description="Disordered" evidence="6">
    <location>
        <begin position="194"/>
        <end position="217"/>
    </location>
</feature>
<name>A0A4P9XFD4_9FUNG</name>
<keyword evidence="5" id="KW-0539">Nucleus</keyword>
<dbReference type="InterPro" id="IPR036898">
    <property type="entry name" value="RNA_pol_Rpb7-like_N_sf"/>
</dbReference>
<evidence type="ECO:0000313" key="10">
    <source>
        <dbReference type="Proteomes" id="UP000274922"/>
    </source>
</evidence>